<dbReference type="STRING" id="1434111.MSLAZ_1232"/>
<reference evidence="2 3" key="1">
    <citation type="submission" date="2014-07" db="EMBL/GenBank/DDBJ databases">
        <title>Methanogenic archaea and the global carbon cycle.</title>
        <authorList>
            <person name="Henriksen J.R."/>
            <person name="Luke J."/>
            <person name="Reinhart S."/>
            <person name="Benedict M.N."/>
            <person name="Youngblut N.D."/>
            <person name="Metcalf M.E."/>
            <person name="Whitaker R.J."/>
            <person name="Metcalf W.W."/>
        </authorList>
    </citation>
    <scope>NUCLEOTIDE SEQUENCE [LARGE SCALE GENOMIC DNA]</scope>
    <source>
        <strain evidence="2 3">Z-7289</strain>
    </source>
</reference>
<proteinExistence type="predicted"/>
<keyword evidence="3" id="KW-1185">Reference proteome</keyword>
<dbReference type="HOGENOM" id="CLU_080089_0_0_2"/>
<feature type="transmembrane region" description="Helical" evidence="1">
    <location>
        <begin position="208"/>
        <end position="227"/>
    </location>
</feature>
<sequence>MENIILTIMKLSLFETLCVTGSLILIGIILGFIENRANFYVQSVFGMKGIMITAWIGTPIHELGHLLMCYLFKHKVNEFKLFNLRPRDGVLGYVNHSWNQKSLYQNMGNFFIGMGPIFSGTFSLILGMYLFLPDSFATFANYLTLGSGQLDSRTLSSIFVLTAQLFKSIFSAENLVSPGFWIYFALAIGISSHIALSKEDLKGAGRGLVTIFTFILLVNAVALLLNADFSGFFTGILTLNVFLLAFSMVSVVFSSIRLVLSAFVYTLVSRIM</sequence>
<dbReference type="AlphaFoldDB" id="A0A0E3S688"/>
<dbReference type="RefSeq" id="WP_048125422.1">
    <property type="nucleotide sequence ID" value="NZ_CP009515.1"/>
</dbReference>
<feature type="transmembrane region" description="Helical" evidence="1">
    <location>
        <begin position="110"/>
        <end position="132"/>
    </location>
</feature>
<dbReference type="KEGG" id="mls:MSLAZ_1232"/>
<evidence type="ECO:0000313" key="3">
    <source>
        <dbReference type="Proteomes" id="UP000033072"/>
    </source>
</evidence>
<feature type="transmembrane region" description="Helical" evidence="1">
    <location>
        <begin position="12"/>
        <end position="33"/>
    </location>
</feature>
<gene>
    <name evidence="2" type="ORF">MSLAZ_1232</name>
</gene>
<accession>A0A0E3S688</accession>
<keyword evidence="1" id="KW-1133">Transmembrane helix</keyword>
<dbReference type="GeneID" id="24805963"/>
<protein>
    <submittedName>
        <fullName evidence="2">Uncharacterized protein</fullName>
    </submittedName>
</protein>
<dbReference type="EMBL" id="CP009515">
    <property type="protein sequence ID" value="AKB74493.1"/>
    <property type="molecule type" value="Genomic_DNA"/>
</dbReference>
<feature type="transmembrane region" description="Helical" evidence="1">
    <location>
        <begin position="180"/>
        <end position="196"/>
    </location>
</feature>
<keyword evidence="1" id="KW-0812">Transmembrane</keyword>
<dbReference type="Proteomes" id="UP000033072">
    <property type="component" value="Chromosome"/>
</dbReference>
<organism evidence="2 3">
    <name type="scientific">Methanosarcina lacustris Z-7289</name>
    <dbReference type="NCBI Taxonomy" id="1434111"/>
    <lineage>
        <taxon>Archaea</taxon>
        <taxon>Methanobacteriati</taxon>
        <taxon>Methanobacteriota</taxon>
        <taxon>Stenosarchaea group</taxon>
        <taxon>Methanomicrobia</taxon>
        <taxon>Methanosarcinales</taxon>
        <taxon>Methanosarcinaceae</taxon>
        <taxon>Methanosarcina</taxon>
    </lineage>
</organism>
<name>A0A0E3S688_9EURY</name>
<evidence type="ECO:0000256" key="1">
    <source>
        <dbReference type="SAM" id="Phobius"/>
    </source>
</evidence>
<feature type="transmembrane region" description="Helical" evidence="1">
    <location>
        <begin position="239"/>
        <end position="268"/>
    </location>
</feature>
<dbReference type="PATRIC" id="fig|1434111.4.peg.1598"/>
<dbReference type="OrthoDB" id="135287at2157"/>
<keyword evidence="1" id="KW-0472">Membrane</keyword>
<evidence type="ECO:0000313" key="2">
    <source>
        <dbReference type="EMBL" id="AKB74493.1"/>
    </source>
</evidence>